<sequence length="82" mass="9515">MEEITNMLESDSNEKKKHTLNLTQTAKPNRKWSSPPIPSMCQNWDFYLPSSTSLFTPHLLHLSWFPKTQDTIHCQAGWCCCC</sequence>
<comment type="caution">
    <text evidence="2">The sequence shown here is derived from an EMBL/GenBank/DDBJ whole genome shotgun (WGS) entry which is preliminary data.</text>
</comment>
<gene>
    <name evidence="2" type="ORF">RGQ29_001530</name>
</gene>
<keyword evidence="3" id="KW-1185">Reference proteome</keyword>
<feature type="region of interest" description="Disordered" evidence="1">
    <location>
        <begin position="1"/>
        <end position="34"/>
    </location>
</feature>
<evidence type="ECO:0000256" key="1">
    <source>
        <dbReference type="SAM" id="MobiDB-lite"/>
    </source>
</evidence>
<dbReference type="Proteomes" id="UP001324115">
    <property type="component" value="Unassembled WGS sequence"/>
</dbReference>
<evidence type="ECO:0000313" key="3">
    <source>
        <dbReference type="Proteomes" id="UP001324115"/>
    </source>
</evidence>
<proteinExistence type="predicted"/>
<evidence type="ECO:0000313" key="2">
    <source>
        <dbReference type="EMBL" id="KAK4607743.1"/>
    </source>
</evidence>
<reference evidence="2 3" key="1">
    <citation type="journal article" date="2023" name="G3 (Bethesda)">
        <title>A haplotype-resolved chromosome-scale genome for Quercus rubra L. provides insights into the genetics of adaptive traits for red oak species.</title>
        <authorList>
            <person name="Kapoor B."/>
            <person name="Jenkins J."/>
            <person name="Schmutz J."/>
            <person name="Zhebentyayeva T."/>
            <person name="Kuelheim C."/>
            <person name="Coggeshall M."/>
            <person name="Heim C."/>
            <person name="Lasky J.R."/>
            <person name="Leites L."/>
            <person name="Islam-Faridi N."/>
            <person name="Romero-Severson J."/>
            <person name="DeLeo V.L."/>
            <person name="Lucas S.M."/>
            <person name="Lazic D."/>
            <person name="Gailing O."/>
            <person name="Carlson J."/>
            <person name="Staton M."/>
        </authorList>
    </citation>
    <scope>NUCLEOTIDE SEQUENCE [LARGE SCALE GENOMIC DNA]</scope>
    <source>
        <strain evidence="2">Pseudo-F2</strain>
    </source>
</reference>
<name>A0AAN7G9F4_QUERU</name>
<accession>A0AAN7G9F4</accession>
<dbReference type="EMBL" id="JAXUIC010000001">
    <property type="protein sequence ID" value="KAK4607743.1"/>
    <property type="molecule type" value="Genomic_DNA"/>
</dbReference>
<dbReference type="AlphaFoldDB" id="A0AAN7G9F4"/>
<protein>
    <submittedName>
        <fullName evidence="2">Uncharacterized protein</fullName>
    </submittedName>
</protein>
<organism evidence="2 3">
    <name type="scientific">Quercus rubra</name>
    <name type="common">Northern red oak</name>
    <name type="synonym">Quercus borealis</name>
    <dbReference type="NCBI Taxonomy" id="3512"/>
    <lineage>
        <taxon>Eukaryota</taxon>
        <taxon>Viridiplantae</taxon>
        <taxon>Streptophyta</taxon>
        <taxon>Embryophyta</taxon>
        <taxon>Tracheophyta</taxon>
        <taxon>Spermatophyta</taxon>
        <taxon>Magnoliopsida</taxon>
        <taxon>eudicotyledons</taxon>
        <taxon>Gunneridae</taxon>
        <taxon>Pentapetalae</taxon>
        <taxon>rosids</taxon>
        <taxon>fabids</taxon>
        <taxon>Fagales</taxon>
        <taxon>Fagaceae</taxon>
        <taxon>Quercus</taxon>
    </lineage>
</organism>